<sequence length="52" mass="5765">MSKLNPQKHFSVRQFIAAFTLAICTVLTQAGDWPQWRGPTSNAHVAKGDQLP</sequence>
<evidence type="ECO:0000313" key="1">
    <source>
        <dbReference type="EMBL" id="SVC49949.1"/>
    </source>
</evidence>
<dbReference type="AlphaFoldDB" id="A0A382MMB0"/>
<name>A0A382MMB0_9ZZZZ</name>
<organism evidence="1">
    <name type="scientific">marine metagenome</name>
    <dbReference type="NCBI Taxonomy" id="408172"/>
    <lineage>
        <taxon>unclassified sequences</taxon>
        <taxon>metagenomes</taxon>
        <taxon>ecological metagenomes</taxon>
    </lineage>
</organism>
<reference evidence="1" key="1">
    <citation type="submission" date="2018-05" db="EMBL/GenBank/DDBJ databases">
        <authorList>
            <person name="Lanie J.A."/>
            <person name="Ng W.-L."/>
            <person name="Kazmierczak K.M."/>
            <person name="Andrzejewski T.M."/>
            <person name="Davidsen T.M."/>
            <person name="Wayne K.J."/>
            <person name="Tettelin H."/>
            <person name="Glass J.I."/>
            <person name="Rusch D."/>
            <person name="Podicherti R."/>
            <person name="Tsui H.-C.T."/>
            <person name="Winkler M.E."/>
        </authorList>
    </citation>
    <scope>NUCLEOTIDE SEQUENCE</scope>
</reference>
<accession>A0A382MMB0</accession>
<protein>
    <submittedName>
        <fullName evidence="1">Uncharacterized protein</fullName>
    </submittedName>
</protein>
<gene>
    <name evidence="1" type="ORF">METZ01_LOCUS302803</name>
</gene>
<dbReference type="EMBL" id="UINC01094587">
    <property type="protein sequence ID" value="SVC49949.1"/>
    <property type="molecule type" value="Genomic_DNA"/>
</dbReference>
<feature type="non-terminal residue" evidence="1">
    <location>
        <position position="52"/>
    </location>
</feature>
<proteinExistence type="predicted"/>